<proteinExistence type="predicted"/>
<name>A0A7S4UNB9_9DINO</name>
<dbReference type="AlphaFoldDB" id="A0A7S4UNB9"/>
<feature type="region of interest" description="Disordered" evidence="1">
    <location>
        <begin position="56"/>
        <end position="172"/>
    </location>
</feature>
<evidence type="ECO:0000313" key="2">
    <source>
        <dbReference type="EMBL" id="CAE4579981.1"/>
    </source>
</evidence>
<organism evidence="2">
    <name type="scientific">Alexandrium monilatum</name>
    <dbReference type="NCBI Taxonomy" id="311494"/>
    <lineage>
        <taxon>Eukaryota</taxon>
        <taxon>Sar</taxon>
        <taxon>Alveolata</taxon>
        <taxon>Dinophyceae</taxon>
        <taxon>Gonyaulacales</taxon>
        <taxon>Pyrocystaceae</taxon>
        <taxon>Alexandrium</taxon>
    </lineage>
</organism>
<protein>
    <submittedName>
        <fullName evidence="2">Uncharacterized protein</fullName>
    </submittedName>
</protein>
<sequence>MAQAILAQDMARIKLLQNLQCVRDGHDSPLDWPPWGGGVPRFAIPKDLEAAATRLNSTTSTRCPSSPTPTRSSAPPTRPSSASAIRSPRCGSSCSSKVGATLHSARERETSSGTRRLRSTGAMTERGTSRPFSNATITEHMPWKPGNHSESGGSSPKSANKEAPLPDFYRPEGMPPPKGACFLPSYKLWVTLHGGNGTWQQRKASAEWEEQQLEHRQRERERENAERALRQRRAEAERRRRAIDEELRLRVEEAERERRRRQEEEARLQAEREEAERKRRLEEERQWRLGQPRACRSCAGTGKCAACGGQGFTSIVYLSESVKPGDGCVCGRLPLGCGACGGRGDDACWGEFRGGGGRCTDCRGEGIVPAPIGGWPE</sequence>
<feature type="compositionally biased region" description="Low complexity" evidence="1">
    <location>
        <begin position="57"/>
        <end position="89"/>
    </location>
</feature>
<feature type="region of interest" description="Disordered" evidence="1">
    <location>
        <begin position="254"/>
        <end position="275"/>
    </location>
</feature>
<gene>
    <name evidence="2" type="ORF">AMON00008_LOCUS18529</name>
</gene>
<reference evidence="2" key="1">
    <citation type="submission" date="2021-01" db="EMBL/GenBank/DDBJ databases">
        <authorList>
            <person name="Corre E."/>
            <person name="Pelletier E."/>
            <person name="Niang G."/>
            <person name="Scheremetjew M."/>
            <person name="Finn R."/>
            <person name="Kale V."/>
            <person name="Holt S."/>
            <person name="Cochrane G."/>
            <person name="Meng A."/>
            <person name="Brown T."/>
            <person name="Cohen L."/>
        </authorList>
    </citation>
    <scope>NUCLEOTIDE SEQUENCE</scope>
    <source>
        <strain evidence="2">CCMP3105</strain>
    </source>
</reference>
<dbReference type="EMBL" id="HBNR01027345">
    <property type="protein sequence ID" value="CAE4579981.1"/>
    <property type="molecule type" value="Transcribed_RNA"/>
</dbReference>
<evidence type="ECO:0000256" key="1">
    <source>
        <dbReference type="SAM" id="MobiDB-lite"/>
    </source>
</evidence>
<feature type="compositionally biased region" description="Polar residues" evidence="1">
    <location>
        <begin position="148"/>
        <end position="158"/>
    </location>
</feature>
<accession>A0A7S4UNB9</accession>